<evidence type="ECO:0000313" key="2">
    <source>
        <dbReference type="Proteomes" id="UP000094828"/>
    </source>
</evidence>
<name>A0A1C3EIS5_9PLAN</name>
<sequence length="73" mass="8500">MLDFTELLLTCDVTWKNEKKFDNNEGPSNKSETASLLKSLMRILRERFYAFFQFSYRSTNPSEASQIKNLTGP</sequence>
<protein>
    <submittedName>
        <fullName evidence="1">Uncharacterized protein</fullName>
    </submittedName>
</protein>
<dbReference type="Proteomes" id="UP000094828">
    <property type="component" value="Unassembled WGS sequence"/>
</dbReference>
<gene>
    <name evidence="1" type="ORF">A6X21_05050</name>
</gene>
<dbReference type="AlphaFoldDB" id="A0A1C3EIS5"/>
<keyword evidence="2" id="KW-1185">Reference proteome</keyword>
<proteinExistence type="predicted"/>
<organism evidence="1 2">
    <name type="scientific">Planctopirus hydrillae</name>
    <dbReference type="NCBI Taxonomy" id="1841610"/>
    <lineage>
        <taxon>Bacteria</taxon>
        <taxon>Pseudomonadati</taxon>
        <taxon>Planctomycetota</taxon>
        <taxon>Planctomycetia</taxon>
        <taxon>Planctomycetales</taxon>
        <taxon>Planctomycetaceae</taxon>
        <taxon>Planctopirus</taxon>
    </lineage>
</organism>
<reference evidence="1 2" key="1">
    <citation type="submission" date="2016-05" db="EMBL/GenBank/DDBJ databases">
        <title>Genomic and physiological characterization of Planctopirus sp. isolated from fresh water lake.</title>
        <authorList>
            <person name="Subhash Y."/>
            <person name="Ramana C."/>
        </authorList>
    </citation>
    <scope>NUCLEOTIDE SEQUENCE [LARGE SCALE GENOMIC DNA]</scope>
    <source>
        <strain evidence="1 2">JC280</strain>
    </source>
</reference>
<dbReference type="EMBL" id="LYDR01000058">
    <property type="protein sequence ID" value="ODA33134.1"/>
    <property type="molecule type" value="Genomic_DNA"/>
</dbReference>
<evidence type="ECO:0000313" key="1">
    <source>
        <dbReference type="EMBL" id="ODA33134.1"/>
    </source>
</evidence>
<accession>A0A1C3EIS5</accession>
<comment type="caution">
    <text evidence="1">The sequence shown here is derived from an EMBL/GenBank/DDBJ whole genome shotgun (WGS) entry which is preliminary data.</text>
</comment>